<evidence type="ECO:0000256" key="1">
    <source>
        <dbReference type="ARBA" id="ARBA00023125"/>
    </source>
</evidence>
<feature type="DNA-binding region" description="H-T-H motif" evidence="2">
    <location>
        <begin position="2"/>
        <end position="21"/>
    </location>
</feature>
<accession>A0A1E3A692</accession>
<dbReference type="AlphaFoldDB" id="A0A1E3A692"/>
<sequence>MTLQDIADACGLTRGAIYHHFKGKVEMIDAVTDYMFNAATFYQDIKVDASLNGLEKLRRLFVASMTDDEHIKMYAMLSQTFYKSPKLVSAYLLDCQNSVIPITQEYIEEGIADGSIKGDSSEYLAEIVMVFTNLWLSPLVFKTTKEKLLLRVKYTKIMLESIGLPLINDEVILAIEQFYKQCLCATNCNSSSDRCNRAVGQKNLL</sequence>
<organism evidence="4 5">
    <name type="scientific">Eisenbergiella tayi</name>
    <dbReference type="NCBI Taxonomy" id="1432052"/>
    <lineage>
        <taxon>Bacteria</taxon>
        <taxon>Bacillati</taxon>
        <taxon>Bacillota</taxon>
        <taxon>Clostridia</taxon>
        <taxon>Lachnospirales</taxon>
        <taxon>Lachnospiraceae</taxon>
        <taxon>Eisenbergiella</taxon>
    </lineage>
</organism>
<keyword evidence="1 2" id="KW-0238">DNA-binding</keyword>
<gene>
    <name evidence="4" type="primary">kstR2_6</name>
    <name evidence="4" type="ORF">BEI61_04943</name>
</gene>
<feature type="domain" description="HTH tetR-type" evidence="3">
    <location>
        <begin position="1"/>
        <end position="39"/>
    </location>
</feature>
<dbReference type="EMBL" id="MCGH01000003">
    <property type="protein sequence ID" value="ODM04139.1"/>
    <property type="molecule type" value="Genomic_DNA"/>
</dbReference>
<dbReference type="InterPro" id="IPR009057">
    <property type="entry name" value="Homeodomain-like_sf"/>
</dbReference>
<evidence type="ECO:0000256" key="2">
    <source>
        <dbReference type="PROSITE-ProRule" id="PRU00335"/>
    </source>
</evidence>
<protein>
    <submittedName>
        <fullName evidence="4">HTH-type transcriptional repressor KstR2</fullName>
    </submittedName>
</protein>
<evidence type="ECO:0000259" key="3">
    <source>
        <dbReference type="PROSITE" id="PS50977"/>
    </source>
</evidence>
<dbReference type="SUPFAM" id="SSF46689">
    <property type="entry name" value="Homeodomain-like"/>
    <property type="match status" value="1"/>
</dbReference>
<dbReference type="PROSITE" id="PS50977">
    <property type="entry name" value="HTH_TETR_2"/>
    <property type="match status" value="1"/>
</dbReference>
<dbReference type="InterPro" id="IPR001647">
    <property type="entry name" value="HTH_TetR"/>
</dbReference>
<comment type="caution">
    <text evidence="4">The sequence shown here is derived from an EMBL/GenBank/DDBJ whole genome shotgun (WGS) entry which is preliminary data.</text>
</comment>
<dbReference type="Gene3D" id="1.10.357.10">
    <property type="entry name" value="Tetracycline Repressor, domain 2"/>
    <property type="match status" value="1"/>
</dbReference>
<reference evidence="4 5" key="1">
    <citation type="submission" date="2016-07" db="EMBL/GenBank/DDBJ databases">
        <title>Characterization of isolates of Eisenbergiella tayi derived from blood cultures, using whole genome sequencing.</title>
        <authorList>
            <person name="Burdz T."/>
            <person name="Wiebe D."/>
            <person name="Huynh C."/>
            <person name="Bernard K."/>
        </authorList>
    </citation>
    <scope>NUCLEOTIDE SEQUENCE [LARGE SCALE GENOMIC DNA]</scope>
    <source>
        <strain evidence="4 5">NML 110608</strain>
    </source>
</reference>
<dbReference type="Pfam" id="PF00440">
    <property type="entry name" value="TetR_N"/>
    <property type="match status" value="1"/>
</dbReference>
<name>A0A1E3A692_9FIRM</name>
<evidence type="ECO:0000313" key="4">
    <source>
        <dbReference type="EMBL" id="ODM04139.1"/>
    </source>
</evidence>
<dbReference type="Proteomes" id="UP000094067">
    <property type="component" value="Unassembled WGS sequence"/>
</dbReference>
<evidence type="ECO:0000313" key="5">
    <source>
        <dbReference type="Proteomes" id="UP000094067"/>
    </source>
</evidence>
<proteinExistence type="predicted"/>
<dbReference type="GO" id="GO:0003677">
    <property type="term" value="F:DNA binding"/>
    <property type="evidence" value="ECO:0007669"/>
    <property type="project" value="UniProtKB-UniRule"/>
</dbReference>